<protein>
    <recommendedName>
        <fullName evidence="6">Bifunctional uroporphyrinogen-III synthetase /uroporphyrin-III C-methyltransferase</fullName>
    </recommendedName>
</protein>
<feature type="transmembrane region" description="Helical" evidence="3">
    <location>
        <begin position="44"/>
        <end position="64"/>
    </location>
</feature>
<dbReference type="RefSeq" id="WP_186853208.1">
    <property type="nucleotide sequence ID" value="NZ_JACOPO010000008.1"/>
</dbReference>
<evidence type="ECO:0000256" key="3">
    <source>
        <dbReference type="SAM" id="Phobius"/>
    </source>
</evidence>
<evidence type="ECO:0000313" key="5">
    <source>
        <dbReference type="Proteomes" id="UP000628736"/>
    </source>
</evidence>
<evidence type="ECO:0000313" key="4">
    <source>
        <dbReference type="EMBL" id="MBC5723393.1"/>
    </source>
</evidence>
<dbReference type="Gene3D" id="1.10.287.1490">
    <property type="match status" value="1"/>
</dbReference>
<proteinExistence type="predicted"/>
<evidence type="ECO:0000256" key="2">
    <source>
        <dbReference type="SAM" id="MobiDB-lite"/>
    </source>
</evidence>
<keyword evidence="3" id="KW-0812">Transmembrane</keyword>
<dbReference type="Proteomes" id="UP000628736">
    <property type="component" value="Unassembled WGS sequence"/>
</dbReference>
<reference evidence="4" key="1">
    <citation type="submission" date="2020-08" db="EMBL/GenBank/DDBJ databases">
        <title>Genome public.</title>
        <authorList>
            <person name="Liu C."/>
            <person name="Sun Q."/>
        </authorList>
    </citation>
    <scope>NUCLEOTIDE SEQUENCE</scope>
    <source>
        <strain evidence="4">NSJ-23</strain>
    </source>
</reference>
<feature type="coiled-coil region" evidence="1">
    <location>
        <begin position="67"/>
        <end position="121"/>
    </location>
</feature>
<comment type="caution">
    <text evidence="4">The sequence shown here is derived from an EMBL/GenBank/DDBJ whole genome shotgun (WGS) entry which is preliminary data.</text>
</comment>
<accession>A0A8J6JC31</accession>
<keyword evidence="3" id="KW-1133">Transmembrane helix</keyword>
<sequence length="207" mass="24164">MDEEKDQQVGQAPQPDSQDLPPSPAKRGDKPMTKGQRQRRQRSVFQYIAILFAAAFLLLLYSFMMERRQYQSYLEQNQEQIDSLQQSASAVQRLDALYEENAKLKEQVADLEEQLADANDQLDVLPDVISHQEHVLSETCRALDHFWQIDEAYVRGRYSLCRELIQEMEATENGQTPLKDYLPKESTTDNGRFSPYDRYLEIYEALY</sequence>
<dbReference type="EMBL" id="JACOPO010000008">
    <property type="protein sequence ID" value="MBC5723393.1"/>
    <property type="molecule type" value="Genomic_DNA"/>
</dbReference>
<name>A0A8J6JC31_9FIRM</name>
<organism evidence="4 5">
    <name type="scientific">Flintibacter hominis</name>
    <dbReference type="NCBI Taxonomy" id="2763048"/>
    <lineage>
        <taxon>Bacteria</taxon>
        <taxon>Bacillati</taxon>
        <taxon>Bacillota</taxon>
        <taxon>Clostridia</taxon>
        <taxon>Eubacteriales</taxon>
        <taxon>Flintibacter</taxon>
    </lineage>
</organism>
<dbReference type="AlphaFoldDB" id="A0A8J6JC31"/>
<keyword evidence="1" id="KW-0175">Coiled coil</keyword>
<feature type="region of interest" description="Disordered" evidence="2">
    <location>
        <begin position="1"/>
        <end position="38"/>
    </location>
</feature>
<evidence type="ECO:0000256" key="1">
    <source>
        <dbReference type="SAM" id="Coils"/>
    </source>
</evidence>
<keyword evidence="3" id="KW-0472">Membrane</keyword>
<keyword evidence="5" id="KW-1185">Reference proteome</keyword>
<gene>
    <name evidence="4" type="ORF">H8S11_11290</name>
</gene>
<evidence type="ECO:0008006" key="6">
    <source>
        <dbReference type="Google" id="ProtNLM"/>
    </source>
</evidence>